<dbReference type="PANTHER" id="PTHR36788">
    <property type="entry name" value="DEFENSIN-LIKE PROTEIN 183"/>
    <property type="match status" value="1"/>
</dbReference>
<dbReference type="AlphaFoldDB" id="A0A072V7J2"/>
<evidence type="ECO:0000256" key="4">
    <source>
        <dbReference type="ARBA" id="ARBA00022529"/>
    </source>
</evidence>
<keyword evidence="7 9" id="KW-0611">Plant defense</keyword>
<dbReference type="HOGENOM" id="CLU_158287_0_0_1"/>
<dbReference type="Proteomes" id="UP000002051">
    <property type="component" value="Chromosome 2"/>
</dbReference>
<sequence>MANHISNFFYFFVILATIAAVQLKVEAGACSQITDKCNVINCESDCKSKNYDGLLRWECDHFNLCTCFFNYVPSKHQNQPRTCEIGLGPCSSTPQCHSECVSKYNGFGTCLDNPLLKAKMCICNYSS</sequence>
<dbReference type="GO" id="GO:0031640">
    <property type="term" value="P:killing of cells of another organism"/>
    <property type="evidence" value="ECO:0007669"/>
    <property type="project" value="UniProtKB-UniRule"/>
</dbReference>
<comment type="similarity">
    <text evidence="2 9">Belongs to the DEFL family.</text>
</comment>
<keyword evidence="6 9" id="KW-0732">Signal</keyword>
<keyword evidence="5 9" id="KW-0295">Fungicide</keyword>
<dbReference type="PANTHER" id="PTHR36788:SF2">
    <property type="entry name" value="DEFENSIN-LIKE PROTEIN 183"/>
    <property type="match status" value="1"/>
</dbReference>
<evidence type="ECO:0000313" key="11">
    <source>
        <dbReference type="EnsemblPlants" id="KEH37606"/>
    </source>
</evidence>
<evidence type="ECO:0000256" key="2">
    <source>
        <dbReference type="ARBA" id="ARBA00006722"/>
    </source>
</evidence>
<protein>
    <recommendedName>
        <fullName evidence="9">Defensin-like protein</fullName>
    </recommendedName>
</protein>
<keyword evidence="8" id="KW-1015">Disulfide bond</keyword>
<organism evidence="10 12">
    <name type="scientific">Medicago truncatula</name>
    <name type="common">Barrel medic</name>
    <name type="synonym">Medicago tribuloides</name>
    <dbReference type="NCBI Taxonomy" id="3880"/>
    <lineage>
        <taxon>Eukaryota</taxon>
        <taxon>Viridiplantae</taxon>
        <taxon>Streptophyta</taxon>
        <taxon>Embryophyta</taxon>
        <taxon>Tracheophyta</taxon>
        <taxon>Spermatophyta</taxon>
        <taxon>Magnoliopsida</taxon>
        <taxon>eudicotyledons</taxon>
        <taxon>Gunneridae</taxon>
        <taxon>Pentapetalae</taxon>
        <taxon>rosids</taxon>
        <taxon>fabids</taxon>
        <taxon>Fabales</taxon>
        <taxon>Fabaceae</taxon>
        <taxon>Papilionoideae</taxon>
        <taxon>50 kb inversion clade</taxon>
        <taxon>NPAAA clade</taxon>
        <taxon>Hologalegina</taxon>
        <taxon>IRL clade</taxon>
        <taxon>Trifolieae</taxon>
        <taxon>Medicago</taxon>
    </lineage>
</organism>
<comment type="subcellular location">
    <subcellularLocation>
        <location evidence="1 9">Secreted</location>
    </subcellularLocation>
</comment>
<evidence type="ECO:0000256" key="8">
    <source>
        <dbReference type="ARBA" id="ARBA00023157"/>
    </source>
</evidence>
<dbReference type="InterPro" id="IPR039641">
    <property type="entry name" value="LCR"/>
</dbReference>
<evidence type="ECO:0000256" key="1">
    <source>
        <dbReference type="ARBA" id="ARBA00004613"/>
    </source>
</evidence>
<keyword evidence="4 9" id="KW-0929">Antimicrobial</keyword>
<dbReference type="GO" id="GO:0050832">
    <property type="term" value="P:defense response to fungus"/>
    <property type="evidence" value="ECO:0007669"/>
    <property type="project" value="UniProtKB-UniRule"/>
</dbReference>
<proteinExistence type="inferred from homology"/>
<feature type="chain" id="PRO_5014500351" description="Defensin-like protein" evidence="9">
    <location>
        <begin position="28"/>
        <end position="127"/>
    </location>
</feature>
<keyword evidence="3 9" id="KW-0964">Secreted</keyword>
<dbReference type="InterPro" id="IPR010851">
    <property type="entry name" value="DEFL"/>
</dbReference>
<dbReference type="GO" id="GO:0005576">
    <property type="term" value="C:extracellular region"/>
    <property type="evidence" value="ECO:0007669"/>
    <property type="project" value="UniProtKB-SubCell"/>
</dbReference>
<evidence type="ECO:0000256" key="5">
    <source>
        <dbReference type="ARBA" id="ARBA00022577"/>
    </source>
</evidence>
<name>A0A072V7J2_MEDTR</name>
<feature type="signal peptide" evidence="9">
    <location>
        <begin position="1"/>
        <end position="27"/>
    </location>
</feature>
<evidence type="ECO:0000256" key="7">
    <source>
        <dbReference type="ARBA" id="ARBA00022821"/>
    </source>
</evidence>
<dbReference type="EnsemblPlants" id="KEH37606">
    <property type="protein sequence ID" value="KEH37606"/>
    <property type="gene ID" value="MTR_2g043120"/>
</dbReference>
<evidence type="ECO:0000313" key="10">
    <source>
        <dbReference type="EMBL" id="KEH37606.1"/>
    </source>
</evidence>
<evidence type="ECO:0000256" key="6">
    <source>
        <dbReference type="ARBA" id="ARBA00022729"/>
    </source>
</evidence>
<gene>
    <name evidence="10" type="ordered locus">MTR_2g043120</name>
</gene>
<accession>A0A072V7J2</accession>
<reference evidence="11" key="3">
    <citation type="submission" date="2015-04" db="UniProtKB">
        <authorList>
            <consortium name="EnsemblPlants"/>
        </authorList>
    </citation>
    <scope>IDENTIFICATION</scope>
    <source>
        <strain evidence="11">cv. Jemalong A17</strain>
    </source>
</reference>
<reference evidence="10 12" key="2">
    <citation type="journal article" date="2014" name="BMC Genomics">
        <title>An improved genome release (version Mt4.0) for the model legume Medicago truncatula.</title>
        <authorList>
            <person name="Tang H."/>
            <person name="Krishnakumar V."/>
            <person name="Bidwell S."/>
            <person name="Rosen B."/>
            <person name="Chan A."/>
            <person name="Zhou S."/>
            <person name="Gentzbittel L."/>
            <person name="Childs K.L."/>
            <person name="Yandell M."/>
            <person name="Gundlach H."/>
            <person name="Mayer K.F."/>
            <person name="Schwartz D.C."/>
            <person name="Town C.D."/>
        </authorList>
    </citation>
    <scope>GENOME REANNOTATION</scope>
    <source>
        <strain evidence="10">A17</strain>
        <strain evidence="11 12">cv. Jemalong A17</strain>
    </source>
</reference>
<dbReference type="EMBL" id="CM001218">
    <property type="protein sequence ID" value="KEH37606.1"/>
    <property type="molecule type" value="Genomic_DNA"/>
</dbReference>
<evidence type="ECO:0000256" key="9">
    <source>
        <dbReference type="RuleBase" id="RU367109"/>
    </source>
</evidence>
<evidence type="ECO:0000313" key="12">
    <source>
        <dbReference type="Proteomes" id="UP000002051"/>
    </source>
</evidence>
<dbReference type="Pfam" id="PF07333">
    <property type="entry name" value="SLR1-BP"/>
    <property type="match status" value="1"/>
</dbReference>
<evidence type="ECO:0000256" key="3">
    <source>
        <dbReference type="ARBA" id="ARBA00022525"/>
    </source>
</evidence>
<keyword evidence="12" id="KW-1185">Reference proteome</keyword>
<reference evidence="10 12" key="1">
    <citation type="journal article" date="2011" name="Nature">
        <title>The Medicago genome provides insight into the evolution of rhizobial symbioses.</title>
        <authorList>
            <person name="Young N.D."/>
            <person name="Debelle F."/>
            <person name="Oldroyd G.E."/>
            <person name="Geurts R."/>
            <person name="Cannon S.B."/>
            <person name="Udvardi M.K."/>
            <person name="Benedito V.A."/>
            <person name="Mayer K.F."/>
            <person name="Gouzy J."/>
            <person name="Schoof H."/>
            <person name="Van de Peer Y."/>
            <person name="Proost S."/>
            <person name="Cook D.R."/>
            <person name="Meyers B.C."/>
            <person name="Spannagl M."/>
            <person name="Cheung F."/>
            <person name="De Mita S."/>
            <person name="Krishnakumar V."/>
            <person name="Gundlach H."/>
            <person name="Zhou S."/>
            <person name="Mudge J."/>
            <person name="Bharti A.K."/>
            <person name="Murray J.D."/>
            <person name="Naoumkina M.A."/>
            <person name="Rosen B."/>
            <person name="Silverstein K.A."/>
            <person name="Tang H."/>
            <person name="Rombauts S."/>
            <person name="Zhao P.X."/>
            <person name="Zhou P."/>
            <person name="Barbe V."/>
            <person name="Bardou P."/>
            <person name="Bechner M."/>
            <person name="Bellec A."/>
            <person name="Berger A."/>
            <person name="Berges H."/>
            <person name="Bidwell S."/>
            <person name="Bisseling T."/>
            <person name="Choisne N."/>
            <person name="Couloux A."/>
            <person name="Denny R."/>
            <person name="Deshpande S."/>
            <person name="Dai X."/>
            <person name="Doyle J.J."/>
            <person name="Dudez A.M."/>
            <person name="Farmer A.D."/>
            <person name="Fouteau S."/>
            <person name="Franken C."/>
            <person name="Gibelin C."/>
            <person name="Gish J."/>
            <person name="Goldstein S."/>
            <person name="Gonzalez A.J."/>
            <person name="Green P.J."/>
            <person name="Hallab A."/>
            <person name="Hartog M."/>
            <person name="Hua A."/>
            <person name="Humphray S.J."/>
            <person name="Jeong D.H."/>
            <person name="Jing Y."/>
            <person name="Jocker A."/>
            <person name="Kenton S.M."/>
            <person name="Kim D.J."/>
            <person name="Klee K."/>
            <person name="Lai H."/>
            <person name="Lang C."/>
            <person name="Lin S."/>
            <person name="Macmil S.L."/>
            <person name="Magdelenat G."/>
            <person name="Matthews L."/>
            <person name="McCorrison J."/>
            <person name="Monaghan E.L."/>
            <person name="Mun J.H."/>
            <person name="Najar F.Z."/>
            <person name="Nicholson C."/>
            <person name="Noirot C."/>
            <person name="O'Bleness M."/>
            <person name="Paule C.R."/>
            <person name="Poulain J."/>
            <person name="Prion F."/>
            <person name="Qin B."/>
            <person name="Qu C."/>
            <person name="Retzel E.F."/>
            <person name="Riddle C."/>
            <person name="Sallet E."/>
            <person name="Samain S."/>
            <person name="Samson N."/>
            <person name="Sanders I."/>
            <person name="Saurat O."/>
            <person name="Scarpelli C."/>
            <person name="Schiex T."/>
            <person name="Segurens B."/>
            <person name="Severin A.J."/>
            <person name="Sherrier D.J."/>
            <person name="Shi R."/>
            <person name="Sims S."/>
            <person name="Singer S.R."/>
            <person name="Sinharoy S."/>
            <person name="Sterck L."/>
            <person name="Viollet A."/>
            <person name="Wang B.B."/>
            <person name="Wang K."/>
            <person name="Wang M."/>
            <person name="Wang X."/>
            <person name="Warfsmann J."/>
            <person name="Weissenbach J."/>
            <person name="White D.D."/>
            <person name="White J.D."/>
            <person name="Wiley G.B."/>
            <person name="Wincker P."/>
            <person name="Xing Y."/>
            <person name="Yang L."/>
            <person name="Yao Z."/>
            <person name="Ying F."/>
            <person name="Zhai J."/>
            <person name="Zhou L."/>
            <person name="Zuber A."/>
            <person name="Denarie J."/>
            <person name="Dixon R.A."/>
            <person name="May G.D."/>
            <person name="Schwartz D.C."/>
            <person name="Rogers J."/>
            <person name="Quetier F."/>
            <person name="Town C.D."/>
            <person name="Roe B.A."/>
        </authorList>
    </citation>
    <scope>NUCLEOTIDE SEQUENCE [LARGE SCALE GENOMIC DNA]</scope>
    <source>
        <strain evidence="10">A17</strain>
        <strain evidence="11 12">cv. Jemalong A17</strain>
    </source>
</reference>